<dbReference type="Gene3D" id="3.40.50.720">
    <property type="entry name" value="NAD(P)-binding Rossmann-like Domain"/>
    <property type="match status" value="1"/>
</dbReference>
<dbReference type="InterPro" id="IPR057326">
    <property type="entry name" value="KR_dom"/>
</dbReference>
<protein>
    <submittedName>
        <fullName evidence="3">NAD(P)-dependent dehydrogenase (Short-subunit alcohol dehydrogenase family)</fullName>
    </submittedName>
</protein>
<organism evidence="3 4">
    <name type="scientific">Pseudarthrobacter enclensis</name>
    <dbReference type="NCBI Taxonomy" id="993070"/>
    <lineage>
        <taxon>Bacteria</taxon>
        <taxon>Bacillati</taxon>
        <taxon>Actinomycetota</taxon>
        <taxon>Actinomycetes</taxon>
        <taxon>Micrococcales</taxon>
        <taxon>Micrococcaceae</taxon>
        <taxon>Pseudarthrobacter</taxon>
    </lineage>
</organism>
<evidence type="ECO:0000259" key="2">
    <source>
        <dbReference type="SMART" id="SM00822"/>
    </source>
</evidence>
<dbReference type="CDD" id="cd05233">
    <property type="entry name" value="SDR_c"/>
    <property type="match status" value="1"/>
</dbReference>
<accession>A0ABT9RY51</accession>
<comment type="similarity">
    <text evidence="1">Belongs to the short-chain dehydrogenases/reductases (SDR) family.</text>
</comment>
<dbReference type="SUPFAM" id="SSF51735">
    <property type="entry name" value="NAD(P)-binding Rossmann-fold domains"/>
    <property type="match status" value="1"/>
</dbReference>
<evidence type="ECO:0000313" key="4">
    <source>
        <dbReference type="Proteomes" id="UP001226577"/>
    </source>
</evidence>
<sequence length="232" mass="24177">MKERVLVTGGAAGIGAAIVDRCLKEGYEPVVIDRVGSGLRADLSDIEATAVALQQALDAGPIHRLVNNVGMIRVASIETVSPEDLELTWSVNVRSAVQCLQAVLPGMKDRGFGRVVNISSRAALGKEGRTAYASSKAALLGLTRTWALELGKHGVTVNAIGPGPIRTAMFEAANPPGAPGTRAIIDSIPVQRMGEPEDIAHSVLHFLDDRSGFVTGQTLYVCGGKTVGSAGI</sequence>
<dbReference type="RefSeq" id="WP_307310856.1">
    <property type="nucleotide sequence ID" value="NZ_JAUSRE010000021.1"/>
</dbReference>
<dbReference type="PANTHER" id="PTHR42760">
    <property type="entry name" value="SHORT-CHAIN DEHYDROGENASES/REDUCTASES FAMILY MEMBER"/>
    <property type="match status" value="1"/>
</dbReference>
<dbReference type="InterPro" id="IPR020904">
    <property type="entry name" value="Sc_DH/Rdtase_CS"/>
</dbReference>
<dbReference type="PROSITE" id="PS00061">
    <property type="entry name" value="ADH_SHORT"/>
    <property type="match status" value="1"/>
</dbReference>
<comment type="caution">
    <text evidence="3">The sequence shown here is derived from an EMBL/GenBank/DDBJ whole genome shotgun (WGS) entry which is preliminary data.</text>
</comment>
<evidence type="ECO:0000256" key="1">
    <source>
        <dbReference type="ARBA" id="ARBA00006484"/>
    </source>
</evidence>
<feature type="domain" description="Ketoreductase" evidence="2">
    <location>
        <begin position="3"/>
        <end position="163"/>
    </location>
</feature>
<dbReference type="SMART" id="SM00822">
    <property type="entry name" value="PKS_KR"/>
    <property type="match status" value="1"/>
</dbReference>
<evidence type="ECO:0000313" key="3">
    <source>
        <dbReference type="EMBL" id="MDP9889992.1"/>
    </source>
</evidence>
<dbReference type="Proteomes" id="UP001226577">
    <property type="component" value="Unassembled WGS sequence"/>
</dbReference>
<dbReference type="InterPro" id="IPR036291">
    <property type="entry name" value="NAD(P)-bd_dom_sf"/>
</dbReference>
<dbReference type="PRINTS" id="PR00081">
    <property type="entry name" value="GDHRDH"/>
</dbReference>
<gene>
    <name evidence="3" type="ORF">J2X98_003604</name>
</gene>
<reference evidence="3 4" key="1">
    <citation type="submission" date="2023-07" db="EMBL/GenBank/DDBJ databases">
        <title>Sorghum-associated microbial communities from plants grown in Nebraska, USA.</title>
        <authorList>
            <person name="Schachtman D."/>
        </authorList>
    </citation>
    <scope>NUCLEOTIDE SEQUENCE [LARGE SCALE GENOMIC DNA]</scope>
    <source>
        <strain evidence="3 4">CC222</strain>
    </source>
</reference>
<name>A0ABT9RY51_9MICC</name>
<dbReference type="PRINTS" id="PR00080">
    <property type="entry name" value="SDRFAMILY"/>
</dbReference>
<dbReference type="PANTHER" id="PTHR42760:SF129">
    <property type="entry name" value="OXIDOREDUCTASE"/>
    <property type="match status" value="1"/>
</dbReference>
<keyword evidence="4" id="KW-1185">Reference proteome</keyword>
<proteinExistence type="inferred from homology"/>
<dbReference type="EMBL" id="JAUSRE010000021">
    <property type="protein sequence ID" value="MDP9889992.1"/>
    <property type="molecule type" value="Genomic_DNA"/>
</dbReference>
<dbReference type="Pfam" id="PF13561">
    <property type="entry name" value="adh_short_C2"/>
    <property type="match status" value="1"/>
</dbReference>
<dbReference type="InterPro" id="IPR002347">
    <property type="entry name" value="SDR_fam"/>
</dbReference>